<dbReference type="PANTHER" id="PTHR32438:SF5">
    <property type="entry name" value="4-ALPHA-GLUCANOTRANSFERASE DPE1, CHLOROPLASTIC_AMYLOPLASTIC"/>
    <property type="match status" value="1"/>
</dbReference>
<dbReference type="RefSeq" id="WP_234995604.1">
    <property type="nucleotide sequence ID" value="NZ_FQVN01000002.1"/>
</dbReference>
<dbReference type="GO" id="GO:0004134">
    <property type="term" value="F:4-alpha-glucanotransferase activity"/>
    <property type="evidence" value="ECO:0007669"/>
    <property type="project" value="UniProtKB-EC"/>
</dbReference>
<dbReference type="NCBIfam" id="TIGR00217">
    <property type="entry name" value="malQ"/>
    <property type="match status" value="1"/>
</dbReference>
<comment type="similarity">
    <text evidence="2 10">Belongs to the disproportionating enzyme family.</text>
</comment>
<dbReference type="InterPro" id="IPR017853">
    <property type="entry name" value="GH"/>
</dbReference>
<keyword evidence="6 10" id="KW-0808">Transferase</keyword>
<dbReference type="EC" id="2.4.1.25" evidence="3 10"/>
<keyword evidence="5 10" id="KW-0328">Glycosyltransferase</keyword>
<evidence type="ECO:0000313" key="11">
    <source>
        <dbReference type="EMBL" id="SHF13252.1"/>
    </source>
</evidence>
<evidence type="ECO:0000256" key="6">
    <source>
        <dbReference type="ARBA" id="ARBA00022679"/>
    </source>
</evidence>
<dbReference type="EMBL" id="FQVN01000002">
    <property type="protein sequence ID" value="SHF13252.1"/>
    <property type="molecule type" value="Genomic_DNA"/>
</dbReference>
<dbReference type="InterPro" id="IPR003385">
    <property type="entry name" value="Glyco_hydro_77"/>
</dbReference>
<name>A0A1M4Z642_STRHI</name>
<evidence type="ECO:0000256" key="7">
    <source>
        <dbReference type="ARBA" id="ARBA00023277"/>
    </source>
</evidence>
<evidence type="ECO:0000256" key="8">
    <source>
        <dbReference type="ARBA" id="ARBA00031423"/>
    </source>
</evidence>
<dbReference type="GO" id="GO:0005975">
    <property type="term" value="P:carbohydrate metabolic process"/>
    <property type="evidence" value="ECO:0007669"/>
    <property type="project" value="InterPro"/>
</dbReference>
<gene>
    <name evidence="11" type="ORF">SAMN05444320_102608</name>
</gene>
<reference evidence="11 12" key="1">
    <citation type="submission" date="2016-11" db="EMBL/GenBank/DDBJ databases">
        <authorList>
            <person name="Jaros S."/>
            <person name="Januszkiewicz K."/>
            <person name="Wedrychowicz H."/>
        </authorList>
    </citation>
    <scope>NUCLEOTIDE SEQUENCE [LARGE SCALE GENOMIC DNA]</scope>
    <source>
        <strain evidence="11 12">DSM 44523</strain>
    </source>
</reference>
<evidence type="ECO:0000256" key="4">
    <source>
        <dbReference type="ARBA" id="ARBA00020295"/>
    </source>
</evidence>
<dbReference type="SUPFAM" id="SSF51445">
    <property type="entry name" value="(Trans)glycosidases"/>
    <property type="match status" value="1"/>
</dbReference>
<proteinExistence type="inferred from homology"/>
<keyword evidence="12" id="KW-1185">Reference proteome</keyword>
<sequence length="653" mass="72180">MDTELARLATAHGVATWYENDQHQRIEVDDDVVVAVLAALGVDAAGPAAVRHALRAVDAAAQRHALPKTISHRVGERRELPGPAVLRCEDGTERGLPDGLPPDLPLGYHRIALDRDEITLVVAPPRLTPPPHAWGWSLQLYALRSAGSWGMGDLGDLRDFAQWAGDELGAGLVLCNPLHAVTPMHPVSASPYSPSSRRFTNPLYLRVTDTAAYVRADAETRRGIDELRPPESSLVDYDEVWSAKSKALDLLWQQEGRAGDPDAIPGLWDFATFCALAEFHGPDWRRWPAAMRHPEAEDVAAARVALRSRIRFHAWLQQQCAVQLAVARHAARAAGMSLGIVHDLAVGVDPAGADAWAWQDVLTSDVTIGAPPDAFSQHGQNWQLLPWRPDRLAEVGYQPLRDLLRATFLHAGGIRLDHVMGLWRMWWIPAGEPPSRGTYVQYDAEAMLAVLALEAERAQAVVIGEDLGTVEPAVRNRLREQQVLSTAVLWFQRDEEEPDRPLLPPKRWPKLAAASITTHDLPTAAGFLWGEHVRTRAELGLLDDPVAEATRAEFERAELVELLRREGLLDGEVRTEDLVAAMHGLLARTPCRLLIASPVDVLGETRQPNVPGTVHQYPNWRLPLPATLEELRRHPAMRRTGALFSAWLSQHSQ</sequence>
<comment type="catalytic activity">
    <reaction evidence="1 10">
        <text>Transfers a segment of a (1-&gt;4)-alpha-D-glucan to a new position in an acceptor, which may be glucose or a (1-&gt;4)-alpha-D-glucan.</text>
        <dbReference type="EC" id="2.4.1.25"/>
    </reaction>
</comment>
<evidence type="ECO:0000256" key="9">
    <source>
        <dbReference type="ARBA" id="ARBA00031501"/>
    </source>
</evidence>
<dbReference type="Pfam" id="PF02446">
    <property type="entry name" value="Glyco_hydro_77"/>
    <property type="match status" value="1"/>
</dbReference>
<protein>
    <recommendedName>
        <fullName evidence="4 10">4-alpha-glucanotransferase</fullName>
        <ecNumber evidence="3 10">2.4.1.25</ecNumber>
    </recommendedName>
    <alternativeName>
        <fullName evidence="8 10">Amylomaltase</fullName>
    </alternativeName>
    <alternativeName>
        <fullName evidence="9 10">Disproportionating enzyme</fullName>
    </alternativeName>
</protein>
<dbReference type="PANTHER" id="PTHR32438">
    <property type="entry name" value="4-ALPHA-GLUCANOTRANSFERASE DPE1, CHLOROPLASTIC/AMYLOPLASTIC"/>
    <property type="match status" value="1"/>
</dbReference>
<accession>A0A1M4Z642</accession>
<dbReference type="Proteomes" id="UP000184501">
    <property type="component" value="Unassembled WGS sequence"/>
</dbReference>
<dbReference type="AlphaFoldDB" id="A0A1M4Z642"/>
<dbReference type="Gene3D" id="3.20.20.80">
    <property type="entry name" value="Glycosidases"/>
    <property type="match status" value="1"/>
</dbReference>
<evidence type="ECO:0000256" key="1">
    <source>
        <dbReference type="ARBA" id="ARBA00000439"/>
    </source>
</evidence>
<evidence type="ECO:0000256" key="5">
    <source>
        <dbReference type="ARBA" id="ARBA00022676"/>
    </source>
</evidence>
<keyword evidence="7 10" id="KW-0119">Carbohydrate metabolism</keyword>
<dbReference type="STRING" id="2017.SAMN05444320_102608"/>
<evidence type="ECO:0000313" key="12">
    <source>
        <dbReference type="Proteomes" id="UP000184501"/>
    </source>
</evidence>
<organism evidence="11 12">
    <name type="scientific">Streptoalloteichus hindustanus</name>
    <dbReference type="NCBI Taxonomy" id="2017"/>
    <lineage>
        <taxon>Bacteria</taxon>
        <taxon>Bacillati</taxon>
        <taxon>Actinomycetota</taxon>
        <taxon>Actinomycetes</taxon>
        <taxon>Pseudonocardiales</taxon>
        <taxon>Pseudonocardiaceae</taxon>
        <taxon>Streptoalloteichus</taxon>
    </lineage>
</organism>
<evidence type="ECO:0000256" key="10">
    <source>
        <dbReference type="RuleBase" id="RU361207"/>
    </source>
</evidence>
<evidence type="ECO:0000256" key="2">
    <source>
        <dbReference type="ARBA" id="ARBA00005684"/>
    </source>
</evidence>
<evidence type="ECO:0000256" key="3">
    <source>
        <dbReference type="ARBA" id="ARBA00012560"/>
    </source>
</evidence>